<accession>A0A0P0RNE7</accession>
<organism evidence="1 2">
    <name type="scientific">Paraburkholderia caribensis MBA4</name>
    <dbReference type="NCBI Taxonomy" id="1323664"/>
    <lineage>
        <taxon>Bacteria</taxon>
        <taxon>Pseudomonadati</taxon>
        <taxon>Pseudomonadota</taxon>
        <taxon>Betaproteobacteria</taxon>
        <taxon>Burkholderiales</taxon>
        <taxon>Burkholderiaceae</taxon>
        <taxon>Paraburkholderia</taxon>
    </lineage>
</organism>
<dbReference type="EMBL" id="CP012748">
    <property type="protein sequence ID" value="ALL70442.1"/>
    <property type="molecule type" value="Genomic_DNA"/>
</dbReference>
<keyword evidence="1" id="KW-0614">Plasmid</keyword>
<reference evidence="1 2" key="1">
    <citation type="journal article" date="2014" name="Genome Announc.">
        <title>Draft Genome Sequence of the Haloacid-Degrading Burkholderia caribensis Strain MBA4.</title>
        <authorList>
            <person name="Pan Y."/>
            <person name="Kong K.F."/>
            <person name="Tsang J.S."/>
        </authorList>
    </citation>
    <scope>NUCLEOTIDE SEQUENCE [LARGE SCALE GENOMIC DNA]</scope>
    <source>
        <strain evidence="1 2">MBA4</strain>
        <plasmid evidence="2">Plasmid</plasmid>
    </source>
</reference>
<dbReference type="KEGG" id="bcai:K788_0001221"/>
<evidence type="ECO:0000313" key="2">
    <source>
        <dbReference type="Proteomes" id="UP000019146"/>
    </source>
</evidence>
<evidence type="ECO:0000313" key="1">
    <source>
        <dbReference type="EMBL" id="ALL70442.1"/>
    </source>
</evidence>
<gene>
    <name evidence="1" type="ORF">K788_0001221</name>
</gene>
<dbReference type="RefSeq" id="WP_035994222.1">
    <property type="nucleotide sequence ID" value="NZ_CP012748.1"/>
</dbReference>
<dbReference type="InterPro" id="IPR013392">
    <property type="entry name" value="T3SS_HrpB7"/>
</dbReference>
<proteinExistence type="predicted"/>
<dbReference type="Pfam" id="PF09486">
    <property type="entry name" value="HrpB7"/>
    <property type="match status" value="1"/>
</dbReference>
<protein>
    <submittedName>
        <fullName evidence="1">Type III secretion protein HrpB7</fullName>
    </submittedName>
</protein>
<name>A0A0P0RNE7_9BURK</name>
<dbReference type="GeneID" id="69973909"/>
<dbReference type="AlphaFoldDB" id="A0A0P0RNE7"/>
<geneLocation type="plasmid" evidence="2"/>
<sequence>MSAPKRQIAALSRAVSRRQRAEQDLRARLAQRVAARLPLVEREAQARGRAAELDAQARSYRQRISAMMAGAEPFSIDTLTAIRLYADEVDRQFTAASDAVTAAQQALAAHDAGIAGTRGEIARNRGRIDLCEKRIGTLQRVLDGIAADAEDEDIEETALARLARG</sequence>
<dbReference type="Proteomes" id="UP000019146">
    <property type="component" value="Plasmid unnamed"/>
</dbReference>